<protein>
    <recommendedName>
        <fullName evidence="5">EGF-like domain-containing protein</fullName>
    </recommendedName>
</protein>
<reference evidence="3" key="3">
    <citation type="submission" date="2023-05" db="EMBL/GenBank/DDBJ databases">
        <authorList>
            <person name="Smith C.H."/>
        </authorList>
    </citation>
    <scope>NUCLEOTIDE SEQUENCE</scope>
    <source>
        <strain evidence="3">CHS0354</strain>
        <tissue evidence="3">Mantle</tissue>
    </source>
</reference>
<dbReference type="Proteomes" id="UP001195483">
    <property type="component" value="Unassembled WGS sequence"/>
</dbReference>
<evidence type="ECO:0000313" key="3">
    <source>
        <dbReference type="EMBL" id="KAK3592573.1"/>
    </source>
</evidence>
<evidence type="ECO:0000256" key="1">
    <source>
        <dbReference type="SAM" id="MobiDB-lite"/>
    </source>
</evidence>
<evidence type="ECO:0000256" key="2">
    <source>
        <dbReference type="SAM" id="Phobius"/>
    </source>
</evidence>
<dbReference type="AlphaFoldDB" id="A0AAE0VVV5"/>
<keyword evidence="2" id="KW-0472">Membrane</keyword>
<keyword evidence="4" id="KW-1185">Reference proteome</keyword>
<proteinExistence type="predicted"/>
<dbReference type="EMBL" id="JAEAOA010001154">
    <property type="protein sequence ID" value="KAK3592573.1"/>
    <property type="molecule type" value="Genomic_DNA"/>
</dbReference>
<evidence type="ECO:0000313" key="4">
    <source>
        <dbReference type="Proteomes" id="UP001195483"/>
    </source>
</evidence>
<comment type="caution">
    <text evidence="3">The sequence shown here is derived from an EMBL/GenBank/DDBJ whole genome shotgun (WGS) entry which is preliminary data.</text>
</comment>
<name>A0AAE0VVV5_9BIVA</name>
<evidence type="ECO:0008006" key="5">
    <source>
        <dbReference type="Google" id="ProtNLM"/>
    </source>
</evidence>
<keyword evidence="2" id="KW-1133">Transmembrane helix</keyword>
<reference evidence="3" key="1">
    <citation type="journal article" date="2021" name="Genome Biol. Evol.">
        <title>A High-Quality Reference Genome for a Parasitic Bivalve with Doubly Uniparental Inheritance (Bivalvia: Unionida).</title>
        <authorList>
            <person name="Smith C.H."/>
        </authorList>
    </citation>
    <scope>NUCLEOTIDE SEQUENCE</scope>
    <source>
        <strain evidence="3">CHS0354</strain>
    </source>
</reference>
<sequence length="264" mass="29194">MDWADSHLENAKTNCISLVDLNQPIPKEALKQFSSLSNSSSLNNTSSGSDNYSTTTPTTDNSTDVSNIFNAELLEELEALSCPLDCNGRGLCRNGTCSCQKGYGDVDCSVDLSQPPITFGIPDRGICDLQKRPCRKTSVLGQHFIESKSLMCRTIHYQILQNGTKLVRDNQTQLAELISDSEVECILPQGRDRRKADSLNDCIEIEKPVKHEESNLWIIGAVLGPVGLLVLLGAIIVIVRKRTRTKKVPVSVEMTRKLDNHHKK</sequence>
<dbReference type="Gene3D" id="2.10.25.10">
    <property type="entry name" value="Laminin"/>
    <property type="match status" value="1"/>
</dbReference>
<reference evidence="3" key="2">
    <citation type="journal article" date="2021" name="Genome Biol. Evol.">
        <title>Developing a high-quality reference genome for a parasitic bivalve with doubly uniparental inheritance (Bivalvia: Unionida).</title>
        <authorList>
            <person name="Smith C.H."/>
        </authorList>
    </citation>
    <scope>NUCLEOTIDE SEQUENCE</scope>
    <source>
        <strain evidence="3">CHS0354</strain>
        <tissue evidence="3">Mantle</tissue>
    </source>
</reference>
<organism evidence="3 4">
    <name type="scientific">Potamilus streckersoni</name>
    <dbReference type="NCBI Taxonomy" id="2493646"/>
    <lineage>
        <taxon>Eukaryota</taxon>
        <taxon>Metazoa</taxon>
        <taxon>Spiralia</taxon>
        <taxon>Lophotrochozoa</taxon>
        <taxon>Mollusca</taxon>
        <taxon>Bivalvia</taxon>
        <taxon>Autobranchia</taxon>
        <taxon>Heteroconchia</taxon>
        <taxon>Palaeoheterodonta</taxon>
        <taxon>Unionida</taxon>
        <taxon>Unionoidea</taxon>
        <taxon>Unionidae</taxon>
        <taxon>Ambleminae</taxon>
        <taxon>Lampsilini</taxon>
        <taxon>Potamilus</taxon>
    </lineage>
</organism>
<feature type="transmembrane region" description="Helical" evidence="2">
    <location>
        <begin position="216"/>
        <end position="239"/>
    </location>
</feature>
<keyword evidence="2" id="KW-0812">Transmembrane</keyword>
<feature type="region of interest" description="Disordered" evidence="1">
    <location>
        <begin position="37"/>
        <end position="63"/>
    </location>
</feature>
<gene>
    <name evidence="3" type="ORF">CHS0354_018840</name>
</gene>
<accession>A0AAE0VVV5</accession>